<dbReference type="EMBL" id="AVFL01000002">
    <property type="protein sequence ID" value="EWY42196.1"/>
    <property type="molecule type" value="Genomic_DNA"/>
</dbReference>
<evidence type="ECO:0000313" key="4">
    <source>
        <dbReference type="Proteomes" id="UP000019486"/>
    </source>
</evidence>
<feature type="compositionally biased region" description="Polar residues" evidence="1">
    <location>
        <begin position="60"/>
        <end position="71"/>
    </location>
</feature>
<proteinExistence type="predicted"/>
<name>W9HBU9_9PROT</name>
<sequence>MNFIKQLGRIWSQYREFRSTYSELSQLSDTDLKDMGLYRGDIVRIAYGEAENSVKLGKPANTQRGPKSTGTFGALRESH</sequence>
<protein>
    <recommendedName>
        <fullName evidence="2">YjiS-like domain-containing protein</fullName>
    </recommendedName>
</protein>
<keyword evidence="4" id="KW-1185">Reference proteome</keyword>
<dbReference type="AlphaFoldDB" id="W9HBU9"/>
<dbReference type="InterPro" id="IPR009506">
    <property type="entry name" value="YjiS-like"/>
</dbReference>
<evidence type="ECO:0000256" key="1">
    <source>
        <dbReference type="SAM" id="MobiDB-lite"/>
    </source>
</evidence>
<comment type="caution">
    <text evidence="3">The sequence shown here is derived from an EMBL/GenBank/DDBJ whole genome shotgun (WGS) entry which is preliminary data.</text>
</comment>
<evidence type="ECO:0000313" key="3">
    <source>
        <dbReference type="EMBL" id="EWY42196.1"/>
    </source>
</evidence>
<dbReference type="Pfam" id="PF06568">
    <property type="entry name" value="YjiS-like"/>
    <property type="match status" value="1"/>
</dbReference>
<dbReference type="Proteomes" id="UP000019486">
    <property type="component" value="Unassembled WGS sequence"/>
</dbReference>
<reference evidence="3 4" key="1">
    <citation type="submission" date="2013-08" db="EMBL/GenBank/DDBJ databases">
        <title>The genome sequence of Skermanella stibiiresistens.</title>
        <authorList>
            <person name="Zhu W."/>
            <person name="Wang G."/>
        </authorList>
    </citation>
    <scope>NUCLEOTIDE SEQUENCE [LARGE SCALE GENOMIC DNA]</scope>
    <source>
        <strain evidence="3 4">SB22</strain>
    </source>
</reference>
<accession>W9HBU9</accession>
<feature type="region of interest" description="Disordered" evidence="1">
    <location>
        <begin position="56"/>
        <end position="79"/>
    </location>
</feature>
<feature type="domain" description="YjiS-like" evidence="2">
    <location>
        <begin position="9"/>
        <end position="42"/>
    </location>
</feature>
<gene>
    <name evidence="3" type="ORF">N825_20070</name>
</gene>
<organism evidence="3 4">
    <name type="scientific">Skermanella stibiiresistens SB22</name>
    <dbReference type="NCBI Taxonomy" id="1385369"/>
    <lineage>
        <taxon>Bacteria</taxon>
        <taxon>Pseudomonadati</taxon>
        <taxon>Pseudomonadota</taxon>
        <taxon>Alphaproteobacteria</taxon>
        <taxon>Rhodospirillales</taxon>
        <taxon>Azospirillaceae</taxon>
        <taxon>Skermanella</taxon>
    </lineage>
</organism>
<evidence type="ECO:0000259" key="2">
    <source>
        <dbReference type="Pfam" id="PF06568"/>
    </source>
</evidence>